<protein>
    <recommendedName>
        <fullName evidence="3">YdhG-like domain-containing protein</fullName>
    </recommendedName>
</protein>
<dbReference type="EMBL" id="CP027860">
    <property type="protein sequence ID" value="AVP96853.1"/>
    <property type="molecule type" value="Genomic_DNA"/>
</dbReference>
<dbReference type="Proteomes" id="UP000241074">
    <property type="component" value="Chromosome"/>
</dbReference>
<evidence type="ECO:0008006" key="3">
    <source>
        <dbReference type="Google" id="ProtNLM"/>
    </source>
</evidence>
<gene>
    <name evidence="1" type="ORF">C7S18_06395</name>
</gene>
<reference evidence="1 2" key="2">
    <citation type="submission" date="2018-03" db="EMBL/GenBank/DDBJ databases">
        <authorList>
            <person name="Keele B.F."/>
        </authorList>
    </citation>
    <scope>NUCLEOTIDE SEQUENCE [LARGE SCALE GENOMIC DNA]</scope>
    <source>
        <strain evidence="1 2">D13</strain>
    </source>
</reference>
<sequence length="144" mass="15671">MSLSDQIEQYLASVPEPKQTDLRALYALVSELLPGGQRWFFDGLDASGKVVSNPNIGFGAYQKAYADGTVKPFYQIGISANATGLSVYVMGIDDRRYLPGKYSGTIGKANVTGYCVKFRALKDVHIDVLTNLLRDGLAHSSRCS</sequence>
<dbReference type="KEGG" id="xba:C7S18_06395"/>
<name>A0A2P1PPT9_9GAMM</name>
<dbReference type="OrthoDB" id="5951444at2"/>
<accession>A0A2P1PPT9</accession>
<proteinExistence type="predicted"/>
<organism evidence="1 2">
    <name type="scientific">Ahniella affigens</name>
    <dbReference type="NCBI Taxonomy" id="2021234"/>
    <lineage>
        <taxon>Bacteria</taxon>
        <taxon>Pseudomonadati</taxon>
        <taxon>Pseudomonadota</taxon>
        <taxon>Gammaproteobacteria</taxon>
        <taxon>Lysobacterales</taxon>
        <taxon>Rhodanobacteraceae</taxon>
        <taxon>Ahniella</taxon>
    </lineage>
</organism>
<dbReference type="RefSeq" id="WP_106890778.1">
    <property type="nucleotide sequence ID" value="NZ_CP027860.1"/>
</dbReference>
<evidence type="ECO:0000313" key="2">
    <source>
        <dbReference type="Proteomes" id="UP000241074"/>
    </source>
</evidence>
<keyword evidence="2" id="KW-1185">Reference proteome</keyword>
<dbReference type="AlphaFoldDB" id="A0A2P1PPT9"/>
<evidence type="ECO:0000313" key="1">
    <source>
        <dbReference type="EMBL" id="AVP96853.1"/>
    </source>
</evidence>
<reference evidence="1 2" key="1">
    <citation type="submission" date="2018-03" db="EMBL/GenBank/DDBJ databases">
        <title>Ahniella affigens gen. nov., sp. nov., a gammaproteobacterium isolated from sandy soil near a stream.</title>
        <authorList>
            <person name="Ko Y."/>
            <person name="Kim J.-H."/>
        </authorList>
    </citation>
    <scope>NUCLEOTIDE SEQUENCE [LARGE SCALE GENOMIC DNA]</scope>
    <source>
        <strain evidence="1 2">D13</strain>
    </source>
</reference>